<feature type="transmembrane region" description="Helical" evidence="1">
    <location>
        <begin position="105"/>
        <end position="125"/>
    </location>
</feature>
<evidence type="ECO:0000313" key="3">
    <source>
        <dbReference type="Proteomes" id="UP000583800"/>
    </source>
</evidence>
<name>A0A7X0CCJ6_9ACTN</name>
<dbReference type="InterPro" id="IPR025238">
    <property type="entry name" value="DUF4184"/>
</dbReference>
<dbReference type="Proteomes" id="UP000583800">
    <property type="component" value="Unassembled WGS sequence"/>
</dbReference>
<dbReference type="EMBL" id="JACHJB010000004">
    <property type="protein sequence ID" value="MBB6351266.1"/>
    <property type="molecule type" value="Genomic_DNA"/>
</dbReference>
<organism evidence="2 3">
    <name type="scientific">Nonomuraea muscovyensis</name>
    <dbReference type="NCBI Taxonomy" id="1124761"/>
    <lineage>
        <taxon>Bacteria</taxon>
        <taxon>Bacillati</taxon>
        <taxon>Actinomycetota</taxon>
        <taxon>Actinomycetes</taxon>
        <taxon>Streptosporangiales</taxon>
        <taxon>Streptosporangiaceae</taxon>
        <taxon>Nonomuraea</taxon>
    </lineage>
</organism>
<feature type="transmembrane region" description="Helical" evidence="1">
    <location>
        <begin position="145"/>
        <end position="171"/>
    </location>
</feature>
<proteinExistence type="predicted"/>
<evidence type="ECO:0008006" key="4">
    <source>
        <dbReference type="Google" id="ProtNLM"/>
    </source>
</evidence>
<sequence>MPFTPSHIAAVLPLVSSARVRRFVDPWALAIGAMVPDLPIFLPHVDFLLPDYTDWHSWSGVVTLDLAAVVVLLGLFHQVFRDPLISLLPPALAGRAATLAPSWRYVRLLPIVAGAVIGAGSHVLWDSFTHSTGPEEWGAWLGYRVLGVISLFRLLQYVSSIVGLAVVLAWVWSRLSAMAPMPVPGHLRTAPFVRVAVLVAAVAGTVAGAFLWPRYDPPSPRLGLPSVITKVGAGTVVGLCVVIACYALAWHAWRLVAVPPERSARTRLETAPEESA</sequence>
<protein>
    <recommendedName>
        <fullName evidence="4">DUF4184 family protein</fullName>
    </recommendedName>
</protein>
<keyword evidence="1" id="KW-1133">Transmembrane helix</keyword>
<feature type="transmembrane region" description="Helical" evidence="1">
    <location>
        <begin position="192"/>
        <end position="212"/>
    </location>
</feature>
<evidence type="ECO:0000256" key="1">
    <source>
        <dbReference type="SAM" id="Phobius"/>
    </source>
</evidence>
<keyword evidence="3" id="KW-1185">Reference proteome</keyword>
<keyword evidence="1" id="KW-0472">Membrane</keyword>
<reference evidence="2 3" key="1">
    <citation type="submission" date="2020-08" db="EMBL/GenBank/DDBJ databases">
        <title>Sequencing the genomes of 1000 actinobacteria strains.</title>
        <authorList>
            <person name="Klenk H.-P."/>
        </authorList>
    </citation>
    <scope>NUCLEOTIDE SEQUENCE [LARGE SCALE GENOMIC DNA]</scope>
    <source>
        <strain evidence="2 3">DSM 45913</strain>
    </source>
</reference>
<evidence type="ECO:0000313" key="2">
    <source>
        <dbReference type="EMBL" id="MBB6351266.1"/>
    </source>
</evidence>
<comment type="caution">
    <text evidence="2">The sequence shown here is derived from an EMBL/GenBank/DDBJ whole genome shotgun (WGS) entry which is preliminary data.</text>
</comment>
<dbReference type="RefSeq" id="WP_185089048.1">
    <property type="nucleotide sequence ID" value="NZ_JACHJB010000004.1"/>
</dbReference>
<gene>
    <name evidence="2" type="ORF">FHU36_007849</name>
</gene>
<feature type="transmembrane region" description="Helical" evidence="1">
    <location>
        <begin position="57"/>
        <end position="76"/>
    </location>
</feature>
<dbReference type="AlphaFoldDB" id="A0A7X0CCJ6"/>
<dbReference type="Pfam" id="PF13803">
    <property type="entry name" value="DUF4184"/>
    <property type="match status" value="1"/>
</dbReference>
<keyword evidence="1" id="KW-0812">Transmembrane</keyword>
<feature type="transmembrane region" description="Helical" evidence="1">
    <location>
        <begin position="232"/>
        <end position="253"/>
    </location>
</feature>
<accession>A0A7X0CCJ6</accession>